<reference evidence="2 3" key="2">
    <citation type="submission" date="2008-10" db="EMBL/GenBank/DDBJ databases">
        <authorList>
            <person name="Fulton L."/>
            <person name="Clifton S."/>
            <person name="Fulton B."/>
            <person name="Xu J."/>
            <person name="Minx P."/>
            <person name="Pepin K.H."/>
            <person name="Johnson M."/>
            <person name="Bhonagiri V."/>
            <person name="Nash W.E."/>
            <person name="Mardis E.R."/>
            <person name="Wilson R.K."/>
        </authorList>
    </citation>
    <scope>NUCLEOTIDE SEQUENCE [LARGE SCALE GENOMIC DNA]</scope>
    <source>
        <strain evidence="2 3">DSM 30120</strain>
    </source>
</reference>
<dbReference type="EMBL" id="ABXW01000047">
    <property type="protein sequence ID" value="EEB45734.1"/>
    <property type="molecule type" value="Genomic_DNA"/>
</dbReference>
<evidence type="ECO:0000313" key="2">
    <source>
        <dbReference type="EMBL" id="EEB45734.1"/>
    </source>
</evidence>
<keyword evidence="1" id="KW-0812">Transmembrane</keyword>
<dbReference type="AlphaFoldDB" id="B6XFH6"/>
<comment type="caution">
    <text evidence="2">The sequence shown here is derived from an EMBL/GenBank/DDBJ whole genome shotgun (WGS) entry which is preliminary data.</text>
</comment>
<organism evidence="2 3">
    <name type="scientific">Providencia alcalifaciens DSM 30120</name>
    <dbReference type="NCBI Taxonomy" id="520999"/>
    <lineage>
        <taxon>Bacteria</taxon>
        <taxon>Pseudomonadati</taxon>
        <taxon>Pseudomonadota</taxon>
        <taxon>Gammaproteobacteria</taxon>
        <taxon>Enterobacterales</taxon>
        <taxon>Morganellaceae</taxon>
        <taxon>Providencia</taxon>
    </lineage>
</organism>
<evidence type="ECO:0000256" key="1">
    <source>
        <dbReference type="SAM" id="Phobius"/>
    </source>
</evidence>
<protein>
    <submittedName>
        <fullName evidence="2">Uncharacterized protein</fullName>
    </submittedName>
</protein>
<evidence type="ECO:0000313" key="3">
    <source>
        <dbReference type="Proteomes" id="UP000003729"/>
    </source>
</evidence>
<accession>B6XFH6</accession>
<proteinExistence type="predicted"/>
<feature type="transmembrane region" description="Helical" evidence="1">
    <location>
        <begin position="6"/>
        <end position="27"/>
    </location>
</feature>
<gene>
    <name evidence="2" type="ORF">PROVALCAL_02107</name>
</gene>
<reference evidence="2 3" key="1">
    <citation type="submission" date="2008-10" db="EMBL/GenBank/DDBJ databases">
        <title>Draft genome sequence of Providencia alcalifaciens (DSM 30120).</title>
        <authorList>
            <person name="Sudarsanam P."/>
            <person name="Ley R."/>
            <person name="Guruge J."/>
            <person name="Turnbaugh P.J."/>
            <person name="Mahowald M."/>
            <person name="Liep D."/>
            <person name="Gordon J."/>
        </authorList>
    </citation>
    <scope>NUCLEOTIDE SEQUENCE [LARGE SCALE GENOMIC DNA]</scope>
    <source>
        <strain evidence="2 3">DSM 30120</strain>
    </source>
</reference>
<keyword evidence="1" id="KW-1133">Transmembrane helix</keyword>
<keyword evidence="1" id="KW-0472">Membrane</keyword>
<dbReference type="Proteomes" id="UP000003729">
    <property type="component" value="Unassembled WGS sequence"/>
</dbReference>
<sequence length="58" mass="6506">MEPKDLMATVSVVMLHSLIGCLILSNAELQVLLLFKLPPIHSSFLQKMTIESVNKRLN</sequence>
<dbReference type="PROSITE" id="PS51257">
    <property type="entry name" value="PROKAR_LIPOPROTEIN"/>
    <property type="match status" value="1"/>
</dbReference>
<name>B6XFH6_9GAMM</name>